<dbReference type="Proteomes" id="UP000501366">
    <property type="component" value="Chromosome"/>
</dbReference>
<sequence length="64" mass="7060">MIKNLLTSIPFKGRISGSLSLDRNPALITKIMAGSKEIIVKNGLKKGDKWLVVTYCPFLINGKK</sequence>
<dbReference type="KEGG" id="mgra:A4G16_00870"/>
<evidence type="ECO:0000313" key="1">
    <source>
        <dbReference type="EMBL" id="QIM66026.1"/>
    </source>
</evidence>
<reference evidence="1 2" key="1">
    <citation type="submission" date="2016-03" db="EMBL/GenBank/DDBJ databases">
        <authorList>
            <person name="Bojesen A.M."/>
            <person name="Planet P."/>
            <person name="Hansen M.J."/>
        </authorList>
    </citation>
    <scope>NUCLEOTIDE SEQUENCE [LARGE SCALE GENOMIC DNA]</scope>
    <source>
        <strain evidence="1 2">B 234/94</strain>
    </source>
</reference>
<organism evidence="1 2">
    <name type="scientific">Mannheimia granulomatis</name>
    <dbReference type="NCBI Taxonomy" id="85402"/>
    <lineage>
        <taxon>Bacteria</taxon>
        <taxon>Pseudomonadati</taxon>
        <taxon>Pseudomonadota</taxon>
        <taxon>Gammaproteobacteria</taxon>
        <taxon>Pasteurellales</taxon>
        <taxon>Pasteurellaceae</taxon>
        <taxon>Mannheimia</taxon>
    </lineage>
</organism>
<dbReference type="RefSeq" id="WP_165888292.1">
    <property type="nucleotide sequence ID" value="NZ_CP015030.1"/>
</dbReference>
<dbReference type="EMBL" id="CP015030">
    <property type="protein sequence ID" value="QIM66026.1"/>
    <property type="molecule type" value="Genomic_DNA"/>
</dbReference>
<name>A0A6G8JG22_9PAST</name>
<gene>
    <name evidence="1" type="ORF">A4G16_00870</name>
</gene>
<dbReference type="AlphaFoldDB" id="A0A6G8JG22"/>
<accession>A0A6G8JG22</accession>
<proteinExistence type="predicted"/>
<protein>
    <submittedName>
        <fullName evidence="1">Uncharacterized protein</fullName>
    </submittedName>
</protein>
<evidence type="ECO:0000313" key="2">
    <source>
        <dbReference type="Proteomes" id="UP000501366"/>
    </source>
</evidence>